<gene>
    <name evidence="1" type="ORF">LCGC14_0727460</name>
</gene>
<name>A0A0F9SVV1_9ZZZZ</name>
<sequence>MKKFKILVKLTKIMKKTIFGKNELTYLKNMKMLINTYSKNYIYQIRYSIRKKVSNLVLHDLKLILDFNEKKSKSQKLIDHKIMEFIALKILKNYPYYISKLLKLPEVQDYLGKRYKN</sequence>
<organism evidence="1">
    <name type="scientific">marine sediment metagenome</name>
    <dbReference type="NCBI Taxonomy" id="412755"/>
    <lineage>
        <taxon>unclassified sequences</taxon>
        <taxon>metagenomes</taxon>
        <taxon>ecological metagenomes</taxon>
    </lineage>
</organism>
<proteinExistence type="predicted"/>
<protein>
    <submittedName>
        <fullName evidence="1">Uncharacterized protein</fullName>
    </submittedName>
</protein>
<comment type="caution">
    <text evidence="1">The sequence shown here is derived from an EMBL/GenBank/DDBJ whole genome shotgun (WGS) entry which is preliminary data.</text>
</comment>
<reference evidence="1" key="1">
    <citation type="journal article" date="2015" name="Nature">
        <title>Complex archaea that bridge the gap between prokaryotes and eukaryotes.</title>
        <authorList>
            <person name="Spang A."/>
            <person name="Saw J.H."/>
            <person name="Jorgensen S.L."/>
            <person name="Zaremba-Niedzwiedzka K."/>
            <person name="Martijn J."/>
            <person name="Lind A.E."/>
            <person name="van Eijk R."/>
            <person name="Schleper C."/>
            <person name="Guy L."/>
            <person name="Ettema T.J."/>
        </authorList>
    </citation>
    <scope>NUCLEOTIDE SEQUENCE</scope>
</reference>
<evidence type="ECO:0000313" key="1">
    <source>
        <dbReference type="EMBL" id="KKN41026.1"/>
    </source>
</evidence>
<dbReference type="AlphaFoldDB" id="A0A0F9SVV1"/>
<dbReference type="EMBL" id="LAZR01001672">
    <property type="protein sequence ID" value="KKN41026.1"/>
    <property type="molecule type" value="Genomic_DNA"/>
</dbReference>
<accession>A0A0F9SVV1</accession>